<evidence type="ECO:0000313" key="1">
    <source>
        <dbReference type="EMBL" id="UWZ37489.1"/>
    </source>
</evidence>
<dbReference type="RefSeq" id="WP_260726846.1">
    <property type="nucleotide sequence ID" value="NZ_BAAABS010000070.1"/>
</dbReference>
<dbReference type="Proteomes" id="UP001058271">
    <property type="component" value="Chromosome"/>
</dbReference>
<sequence length="132" mass="13156">MAVGLSAANFADKVLNHMLRAVASTAPAGNFIKLHVGDPGSTGTANPSSVTARPAATFAASSSGSCSLTGTLPSWPSWAGTNGEVVTHISVWDASTAGTFLYSAALTASKTVNTGDSLTLNTLTFGLTPLAA</sequence>
<name>A0ABY5Z756_9ACTN</name>
<evidence type="ECO:0000313" key="2">
    <source>
        <dbReference type="Proteomes" id="UP001058271"/>
    </source>
</evidence>
<gene>
    <name evidence="1" type="ORF">Drose_04190</name>
</gene>
<dbReference type="Pfam" id="PF23140">
    <property type="entry name" value="Gp80"/>
    <property type="match status" value="1"/>
</dbReference>
<protein>
    <submittedName>
        <fullName evidence="1">Uncharacterized protein</fullName>
    </submittedName>
</protein>
<reference evidence="1" key="1">
    <citation type="submission" date="2021-04" db="EMBL/GenBank/DDBJ databases">
        <title>Biosynthetic gene clusters of Dactylosporangioum roseum.</title>
        <authorList>
            <person name="Hartkoorn R.C."/>
            <person name="Beaudoing E."/>
            <person name="Hot D."/>
            <person name="Moureu S."/>
        </authorList>
    </citation>
    <scope>NUCLEOTIDE SEQUENCE</scope>
    <source>
        <strain evidence="1">NRRL B-16295</strain>
    </source>
</reference>
<organism evidence="1 2">
    <name type="scientific">Dactylosporangium roseum</name>
    <dbReference type="NCBI Taxonomy" id="47989"/>
    <lineage>
        <taxon>Bacteria</taxon>
        <taxon>Bacillati</taxon>
        <taxon>Actinomycetota</taxon>
        <taxon>Actinomycetes</taxon>
        <taxon>Micromonosporales</taxon>
        <taxon>Micromonosporaceae</taxon>
        <taxon>Dactylosporangium</taxon>
    </lineage>
</organism>
<keyword evidence="2" id="KW-1185">Reference proteome</keyword>
<dbReference type="InterPro" id="IPR056908">
    <property type="entry name" value="Gp80-like"/>
</dbReference>
<proteinExistence type="predicted"/>
<dbReference type="EMBL" id="CP073721">
    <property type="protein sequence ID" value="UWZ37489.1"/>
    <property type="molecule type" value="Genomic_DNA"/>
</dbReference>
<accession>A0ABY5Z756</accession>